<keyword evidence="5" id="KW-0863">Zinc-finger</keyword>
<dbReference type="GO" id="GO:0007399">
    <property type="term" value="P:nervous system development"/>
    <property type="evidence" value="ECO:0007669"/>
    <property type="project" value="UniProtKB-KW"/>
</dbReference>
<evidence type="ECO:0008006" key="13">
    <source>
        <dbReference type="Google" id="ProtNLM"/>
    </source>
</evidence>
<organism evidence="11 12">
    <name type="scientific">Leptotrombidium deliense</name>
    <dbReference type="NCBI Taxonomy" id="299467"/>
    <lineage>
        <taxon>Eukaryota</taxon>
        <taxon>Metazoa</taxon>
        <taxon>Ecdysozoa</taxon>
        <taxon>Arthropoda</taxon>
        <taxon>Chelicerata</taxon>
        <taxon>Arachnida</taxon>
        <taxon>Acari</taxon>
        <taxon>Acariformes</taxon>
        <taxon>Trombidiformes</taxon>
        <taxon>Prostigmata</taxon>
        <taxon>Anystina</taxon>
        <taxon>Parasitengona</taxon>
        <taxon>Trombiculoidea</taxon>
        <taxon>Trombiculidae</taxon>
        <taxon>Leptotrombidium</taxon>
    </lineage>
</organism>
<dbReference type="Gene3D" id="4.10.320.30">
    <property type="match status" value="2"/>
</dbReference>
<evidence type="ECO:0000256" key="8">
    <source>
        <dbReference type="ARBA" id="ARBA00023163"/>
    </source>
</evidence>
<dbReference type="PANTHER" id="PTHR10816:SF15">
    <property type="entry name" value="MYELIN TRANSCRIPTION FACTOR 1-LIKE PROTEIN"/>
    <property type="match status" value="1"/>
</dbReference>
<evidence type="ECO:0000256" key="9">
    <source>
        <dbReference type="ARBA" id="ARBA00023242"/>
    </source>
</evidence>
<evidence type="ECO:0000256" key="7">
    <source>
        <dbReference type="ARBA" id="ARBA00023015"/>
    </source>
</evidence>
<dbReference type="GO" id="GO:0008270">
    <property type="term" value="F:zinc ion binding"/>
    <property type="evidence" value="ECO:0007669"/>
    <property type="project" value="UniProtKB-KW"/>
</dbReference>
<dbReference type="Pfam" id="PF01530">
    <property type="entry name" value="zf-C2HC"/>
    <property type="match status" value="2"/>
</dbReference>
<name>A0A443SHV2_9ACAR</name>
<evidence type="ECO:0000256" key="4">
    <source>
        <dbReference type="ARBA" id="ARBA00022737"/>
    </source>
</evidence>
<dbReference type="FunFam" id="4.10.320.30:FF:000001">
    <property type="entry name" value="Myelin transcription factor 1-like, a"/>
    <property type="match status" value="2"/>
</dbReference>
<keyword evidence="7" id="KW-0805">Transcription regulation</keyword>
<dbReference type="EMBL" id="NCKV01002253">
    <property type="protein sequence ID" value="RWS27098.1"/>
    <property type="molecule type" value="Genomic_DNA"/>
</dbReference>
<keyword evidence="4" id="KW-0677">Repeat</keyword>
<keyword evidence="6" id="KW-0862">Zinc</keyword>
<reference evidence="11 12" key="1">
    <citation type="journal article" date="2018" name="Gigascience">
        <title>Genomes of trombidid mites reveal novel predicted allergens and laterally-transferred genes associated with secondary metabolism.</title>
        <authorList>
            <person name="Dong X."/>
            <person name="Chaisiri K."/>
            <person name="Xia D."/>
            <person name="Armstrong S.D."/>
            <person name="Fang Y."/>
            <person name="Donnelly M.J."/>
            <person name="Kadowaki T."/>
            <person name="McGarry J.W."/>
            <person name="Darby A.C."/>
            <person name="Makepeace B.L."/>
        </authorList>
    </citation>
    <scope>NUCLEOTIDE SEQUENCE [LARGE SCALE GENOMIC DNA]</scope>
    <source>
        <strain evidence="11">UoL-UT</strain>
    </source>
</reference>
<dbReference type="GO" id="GO:0000978">
    <property type="term" value="F:RNA polymerase II cis-regulatory region sequence-specific DNA binding"/>
    <property type="evidence" value="ECO:0007669"/>
    <property type="project" value="TreeGrafter"/>
</dbReference>
<keyword evidence="9" id="KW-0539">Nucleus</keyword>
<feature type="compositionally biased region" description="Basic and acidic residues" evidence="10">
    <location>
        <begin position="271"/>
        <end position="284"/>
    </location>
</feature>
<evidence type="ECO:0000313" key="12">
    <source>
        <dbReference type="Proteomes" id="UP000288716"/>
    </source>
</evidence>
<feature type="region of interest" description="Disordered" evidence="10">
    <location>
        <begin position="262"/>
        <end position="284"/>
    </location>
</feature>
<keyword evidence="3" id="KW-0479">Metal-binding</keyword>
<dbReference type="OrthoDB" id="10069059at2759"/>
<sequence length="284" mass="31174">MALKAELRIVKYITIDLLFWLETKCPTPGCNGTGHSTGLYSHHRSLSGCPRKDKITPEILAMHETILKCPTPGCNGRGHVNSNRNTHRSLSGCPIAAMEKMAQKDKCVNKPTILTAQNASSAACDRVLRPMCFVKQLDIRAESSPPGSYATPRTNLSRELEKYSKPHQQSITDTSSQFSGETTLLTYNRPKPNVETNVTSMDYVHKPEAECSISAKSEEAEYKDECEFESACITPNSSVVCSAPEMPVHCSSAVDLIVKSDESSSSCSELPESKNKSVEPLESW</sequence>
<comment type="subcellular location">
    <subcellularLocation>
        <location evidence="1">Nucleus</location>
    </subcellularLocation>
</comment>
<evidence type="ECO:0000256" key="6">
    <source>
        <dbReference type="ARBA" id="ARBA00022833"/>
    </source>
</evidence>
<dbReference type="InterPro" id="IPR002515">
    <property type="entry name" value="Znf_C2H2C"/>
</dbReference>
<evidence type="ECO:0000313" key="11">
    <source>
        <dbReference type="EMBL" id="RWS27098.1"/>
    </source>
</evidence>
<keyword evidence="8" id="KW-0804">Transcription</keyword>
<dbReference type="InterPro" id="IPR036060">
    <property type="entry name" value="Znf_C2H2C_sf"/>
</dbReference>
<dbReference type="AlphaFoldDB" id="A0A443SHV2"/>
<protein>
    <recommendedName>
        <fullName evidence="13">Myelin transcription factor 1-like protein</fullName>
    </recommendedName>
</protein>
<dbReference type="GO" id="GO:0000981">
    <property type="term" value="F:DNA-binding transcription factor activity, RNA polymerase II-specific"/>
    <property type="evidence" value="ECO:0007669"/>
    <property type="project" value="TreeGrafter"/>
</dbReference>
<comment type="caution">
    <text evidence="11">The sequence shown here is derived from an EMBL/GenBank/DDBJ whole genome shotgun (WGS) entry which is preliminary data.</text>
</comment>
<proteinExistence type="inferred from homology"/>
<dbReference type="GO" id="GO:0005634">
    <property type="term" value="C:nucleus"/>
    <property type="evidence" value="ECO:0007669"/>
    <property type="project" value="UniProtKB-SubCell"/>
</dbReference>
<keyword evidence="12" id="KW-1185">Reference proteome</keyword>
<evidence type="ECO:0000256" key="1">
    <source>
        <dbReference type="ARBA" id="ARBA00004123"/>
    </source>
</evidence>
<dbReference type="SUPFAM" id="SSF103637">
    <property type="entry name" value="CCHHC domain"/>
    <property type="match status" value="2"/>
</dbReference>
<evidence type="ECO:0000256" key="10">
    <source>
        <dbReference type="SAM" id="MobiDB-lite"/>
    </source>
</evidence>
<gene>
    <name evidence="11" type="ORF">B4U80_07864</name>
</gene>
<dbReference type="Proteomes" id="UP000288716">
    <property type="component" value="Unassembled WGS sequence"/>
</dbReference>
<evidence type="ECO:0000256" key="3">
    <source>
        <dbReference type="ARBA" id="ARBA00022723"/>
    </source>
</evidence>
<dbReference type="PROSITE" id="PS51802">
    <property type="entry name" value="ZF_CCHHC"/>
    <property type="match status" value="2"/>
</dbReference>
<accession>A0A443SHV2</accession>
<comment type="similarity">
    <text evidence="2">Belongs to the MYT1 family.</text>
</comment>
<evidence type="ECO:0000256" key="5">
    <source>
        <dbReference type="ARBA" id="ARBA00022771"/>
    </source>
</evidence>
<dbReference type="PANTHER" id="PTHR10816">
    <property type="entry name" value="MYELIN TRANSCRIPTION FACTOR 1-RELATED"/>
    <property type="match status" value="1"/>
</dbReference>
<evidence type="ECO:0000256" key="2">
    <source>
        <dbReference type="ARBA" id="ARBA00010194"/>
    </source>
</evidence>
<dbReference type="VEuPathDB" id="VectorBase:LDEU004941"/>